<dbReference type="Proteomes" id="UP001462640">
    <property type="component" value="Unassembled WGS sequence"/>
</dbReference>
<evidence type="ECO:0000313" key="3">
    <source>
        <dbReference type="Proteomes" id="UP001462640"/>
    </source>
</evidence>
<evidence type="ECO:0000313" key="2">
    <source>
        <dbReference type="EMBL" id="MEO3713385.1"/>
    </source>
</evidence>
<protein>
    <recommendedName>
        <fullName evidence="4">Ribosome association toxin RatA</fullName>
    </recommendedName>
</protein>
<dbReference type="InterPro" id="IPR023393">
    <property type="entry name" value="START-like_dom_sf"/>
</dbReference>
<gene>
    <name evidence="2" type="ORF">ABDJ40_11485</name>
</gene>
<proteinExistence type="predicted"/>
<reference evidence="2 3" key="1">
    <citation type="submission" date="2024-05" db="EMBL/GenBank/DDBJ databases">
        <title>Roseateles sp. 2.12 16S ribosomal RNA gene Genome sequencing and assembly.</title>
        <authorList>
            <person name="Woo H."/>
        </authorList>
    </citation>
    <scope>NUCLEOTIDE SEQUENCE [LARGE SCALE GENOMIC DNA]</scope>
    <source>
        <strain evidence="2 3">2.12</strain>
    </source>
</reference>
<organism evidence="2 3">
    <name type="scientific">Roseateles flavus</name>
    <dbReference type="NCBI Taxonomy" id="3149041"/>
    <lineage>
        <taxon>Bacteria</taxon>
        <taxon>Pseudomonadati</taxon>
        <taxon>Pseudomonadota</taxon>
        <taxon>Betaproteobacteria</taxon>
        <taxon>Burkholderiales</taxon>
        <taxon>Sphaerotilaceae</taxon>
        <taxon>Roseateles</taxon>
    </lineage>
</organism>
<keyword evidence="3" id="KW-1185">Reference proteome</keyword>
<dbReference type="Gene3D" id="3.30.530.20">
    <property type="match status" value="1"/>
</dbReference>
<feature type="region of interest" description="Disordered" evidence="1">
    <location>
        <begin position="195"/>
        <end position="233"/>
    </location>
</feature>
<feature type="region of interest" description="Disordered" evidence="1">
    <location>
        <begin position="51"/>
        <end position="86"/>
    </location>
</feature>
<dbReference type="RefSeq" id="WP_347609777.1">
    <property type="nucleotide sequence ID" value="NZ_JBDPZC010000004.1"/>
</dbReference>
<comment type="caution">
    <text evidence="2">The sequence shown here is derived from an EMBL/GenBank/DDBJ whole genome shotgun (WGS) entry which is preliminary data.</text>
</comment>
<sequence length="233" mass="23925">MALIEHSTLIAAPIAEVYRISQDYAVRYEWDPFPERIELVAASAGSAGSAGSAETAEAAEAAETAGAAGPAGSTGSTGPAESAGPAGAAGEVAVGSQVLIRSKLGMGMRVAFVQLQPPTRAAVKMVQGPWFLSKFAGSWVFQAQSADITLARFRYTLVAAPRPLRRLIEPLAALYFSRVVAKRLAGLKAFCEGPGGTAGARTGRRVPGMDDAPSRDLTPPTAGLPTAAGVSKD</sequence>
<accession>A0ABV0GE93</accession>
<evidence type="ECO:0000256" key="1">
    <source>
        <dbReference type="SAM" id="MobiDB-lite"/>
    </source>
</evidence>
<dbReference type="SUPFAM" id="SSF55961">
    <property type="entry name" value="Bet v1-like"/>
    <property type="match status" value="1"/>
</dbReference>
<evidence type="ECO:0008006" key="4">
    <source>
        <dbReference type="Google" id="ProtNLM"/>
    </source>
</evidence>
<name>A0ABV0GE93_9BURK</name>
<dbReference type="EMBL" id="JBDPZC010000004">
    <property type="protein sequence ID" value="MEO3713385.1"/>
    <property type="molecule type" value="Genomic_DNA"/>
</dbReference>